<dbReference type="PANTHER" id="PTHR42818">
    <property type="entry name" value="SULFOPYRUVATE DECARBOXYLASE SUBUNIT ALPHA"/>
    <property type="match status" value="1"/>
</dbReference>
<evidence type="ECO:0000256" key="1">
    <source>
        <dbReference type="ARBA" id="ARBA00022793"/>
    </source>
</evidence>
<sequence length="194" mass="21400">MIEAKKIFEAFQKHRDNAIVAVQGTSGHHWNVITTNPNRDIFLGGAMGQSTSAVFGLALGLKDEKVVHFDTEGALLMNLGVLASIAGKRPKNFVHFLLDNECYATTGGQPVPNGEDINYAQMAAAAGYKSTYNFTDLEELTTSMEEIMNTEGPVFVAIKINAEIQNLPMGLREKRNTRSRTQTINDLRKELNIK</sequence>
<dbReference type="PANTHER" id="PTHR42818:SF1">
    <property type="entry name" value="SULFOPYRUVATE DECARBOXYLASE"/>
    <property type="match status" value="1"/>
</dbReference>
<evidence type="ECO:0000256" key="2">
    <source>
        <dbReference type="ARBA" id="ARBA00023239"/>
    </source>
</evidence>
<dbReference type="GO" id="GO:0030976">
    <property type="term" value="F:thiamine pyrophosphate binding"/>
    <property type="evidence" value="ECO:0007669"/>
    <property type="project" value="InterPro"/>
</dbReference>
<feature type="domain" description="Thiamine pyrophosphate enzyme TPP-binding" evidence="3">
    <location>
        <begin position="43"/>
        <end position="157"/>
    </location>
</feature>
<dbReference type="Gene3D" id="3.40.50.970">
    <property type="match status" value="1"/>
</dbReference>
<dbReference type="EMBL" id="UINC01063057">
    <property type="protein sequence ID" value="SVB90275.1"/>
    <property type="molecule type" value="Genomic_DNA"/>
</dbReference>
<gene>
    <name evidence="4" type="ORF">METZ01_LOCUS243129</name>
</gene>
<dbReference type="Pfam" id="PF02775">
    <property type="entry name" value="TPP_enzyme_C"/>
    <property type="match status" value="1"/>
</dbReference>
<dbReference type="InterPro" id="IPR011766">
    <property type="entry name" value="TPP_enzyme_TPP-bd"/>
</dbReference>
<dbReference type="InterPro" id="IPR051818">
    <property type="entry name" value="TPP_dependent_decarboxylase"/>
</dbReference>
<name>A0A382HT63_9ZZZZ</name>
<accession>A0A382HT63</accession>
<dbReference type="AlphaFoldDB" id="A0A382HT63"/>
<organism evidence="4">
    <name type="scientific">marine metagenome</name>
    <dbReference type="NCBI Taxonomy" id="408172"/>
    <lineage>
        <taxon>unclassified sequences</taxon>
        <taxon>metagenomes</taxon>
        <taxon>ecological metagenomes</taxon>
    </lineage>
</organism>
<proteinExistence type="predicted"/>
<evidence type="ECO:0000313" key="4">
    <source>
        <dbReference type="EMBL" id="SVB90275.1"/>
    </source>
</evidence>
<dbReference type="InterPro" id="IPR029061">
    <property type="entry name" value="THDP-binding"/>
</dbReference>
<evidence type="ECO:0000259" key="3">
    <source>
        <dbReference type="Pfam" id="PF02775"/>
    </source>
</evidence>
<keyword evidence="1" id="KW-0210">Decarboxylase</keyword>
<reference evidence="4" key="1">
    <citation type="submission" date="2018-05" db="EMBL/GenBank/DDBJ databases">
        <authorList>
            <person name="Lanie J.A."/>
            <person name="Ng W.-L."/>
            <person name="Kazmierczak K.M."/>
            <person name="Andrzejewski T.M."/>
            <person name="Davidsen T.M."/>
            <person name="Wayne K.J."/>
            <person name="Tettelin H."/>
            <person name="Glass J.I."/>
            <person name="Rusch D."/>
            <person name="Podicherti R."/>
            <person name="Tsui H.-C.T."/>
            <person name="Winkler M.E."/>
        </authorList>
    </citation>
    <scope>NUCLEOTIDE SEQUENCE</scope>
</reference>
<dbReference type="GO" id="GO:0016831">
    <property type="term" value="F:carboxy-lyase activity"/>
    <property type="evidence" value="ECO:0007669"/>
    <property type="project" value="UniProtKB-KW"/>
</dbReference>
<keyword evidence="2" id="KW-0456">Lyase</keyword>
<protein>
    <recommendedName>
        <fullName evidence="3">Thiamine pyrophosphate enzyme TPP-binding domain-containing protein</fullName>
    </recommendedName>
</protein>
<dbReference type="SUPFAM" id="SSF52518">
    <property type="entry name" value="Thiamin diphosphate-binding fold (THDP-binding)"/>
    <property type="match status" value="1"/>
</dbReference>